<proteinExistence type="inferred from homology"/>
<dbReference type="EMBL" id="JAUESC010000382">
    <property type="protein sequence ID" value="KAK0586998.1"/>
    <property type="molecule type" value="Genomic_DNA"/>
</dbReference>
<accession>A0AA39S839</accession>
<comment type="similarity">
    <text evidence="1">Belongs to the peptidase C48 family.</text>
</comment>
<dbReference type="Gene3D" id="3.40.395.10">
    <property type="entry name" value="Adenoviral Proteinase, Chain A"/>
    <property type="match status" value="1"/>
</dbReference>
<protein>
    <recommendedName>
        <fullName evidence="5">Ubiquitin-like protease family profile domain-containing protein</fullName>
    </recommendedName>
</protein>
<keyword evidence="3" id="KW-0378">Hydrolase</keyword>
<keyword evidence="7" id="KW-1185">Reference proteome</keyword>
<sequence length="196" mass="22650">MNEGSVHWFLLVINVSMKKAEVWDSFPTDEHNEQRMMSAKRVLAFLDRYFSEILALNFEFKSFLVEAYVECPKQPNSFDCGVFLINNCVHGSITWFDQSNYNSEYHRMKIALDLANHHRNQMLKELLETPVRGKPRFIAVSPKTPQIQSDKQRGLLKKYKKGKGTTQSEIANYSKGLNIGKNYRRRGGPGKGDNEK</sequence>
<evidence type="ECO:0000259" key="5">
    <source>
        <dbReference type="PROSITE" id="PS50600"/>
    </source>
</evidence>
<evidence type="ECO:0000256" key="4">
    <source>
        <dbReference type="SAM" id="MobiDB-lite"/>
    </source>
</evidence>
<evidence type="ECO:0000313" key="6">
    <source>
        <dbReference type="EMBL" id="KAK0586998.1"/>
    </source>
</evidence>
<dbReference type="SUPFAM" id="SSF54001">
    <property type="entry name" value="Cysteine proteinases"/>
    <property type="match status" value="1"/>
</dbReference>
<reference evidence="6" key="1">
    <citation type="journal article" date="2022" name="Plant J.">
        <title>Strategies of tolerance reflected in two North American maple genomes.</title>
        <authorList>
            <person name="McEvoy S.L."/>
            <person name="Sezen U.U."/>
            <person name="Trouern-Trend A."/>
            <person name="McMahon S.M."/>
            <person name="Schaberg P.G."/>
            <person name="Yang J."/>
            <person name="Wegrzyn J.L."/>
            <person name="Swenson N.G."/>
        </authorList>
    </citation>
    <scope>NUCLEOTIDE SEQUENCE</scope>
    <source>
        <strain evidence="6">NS2018</strain>
    </source>
</reference>
<feature type="domain" description="Ubiquitin-like protease family profile" evidence="5">
    <location>
        <begin position="1"/>
        <end position="91"/>
    </location>
</feature>
<name>A0AA39S839_ACESA</name>
<gene>
    <name evidence="6" type="ORF">LWI29_015921</name>
</gene>
<dbReference type="Pfam" id="PF02902">
    <property type="entry name" value="Peptidase_C48"/>
    <property type="match status" value="1"/>
</dbReference>
<feature type="region of interest" description="Disordered" evidence="4">
    <location>
        <begin position="158"/>
        <end position="196"/>
    </location>
</feature>
<evidence type="ECO:0000256" key="3">
    <source>
        <dbReference type="ARBA" id="ARBA00022801"/>
    </source>
</evidence>
<dbReference type="Proteomes" id="UP001168877">
    <property type="component" value="Unassembled WGS sequence"/>
</dbReference>
<keyword evidence="2" id="KW-0645">Protease</keyword>
<evidence type="ECO:0000256" key="1">
    <source>
        <dbReference type="ARBA" id="ARBA00005234"/>
    </source>
</evidence>
<comment type="caution">
    <text evidence="6">The sequence shown here is derived from an EMBL/GenBank/DDBJ whole genome shotgun (WGS) entry which is preliminary data.</text>
</comment>
<dbReference type="AlphaFoldDB" id="A0AA39S839"/>
<dbReference type="InterPro" id="IPR003653">
    <property type="entry name" value="Peptidase_C48_C"/>
</dbReference>
<dbReference type="PROSITE" id="PS50600">
    <property type="entry name" value="ULP_PROTEASE"/>
    <property type="match status" value="1"/>
</dbReference>
<evidence type="ECO:0000256" key="2">
    <source>
        <dbReference type="ARBA" id="ARBA00022670"/>
    </source>
</evidence>
<dbReference type="InterPro" id="IPR038765">
    <property type="entry name" value="Papain-like_cys_pep_sf"/>
</dbReference>
<reference evidence="6" key="2">
    <citation type="submission" date="2023-06" db="EMBL/GenBank/DDBJ databases">
        <authorList>
            <person name="Swenson N.G."/>
            <person name="Wegrzyn J.L."/>
            <person name="Mcevoy S.L."/>
        </authorList>
    </citation>
    <scope>NUCLEOTIDE SEQUENCE</scope>
    <source>
        <strain evidence="6">NS2018</strain>
        <tissue evidence="6">Leaf</tissue>
    </source>
</reference>
<organism evidence="6 7">
    <name type="scientific">Acer saccharum</name>
    <name type="common">Sugar maple</name>
    <dbReference type="NCBI Taxonomy" id="4024"/>
    <lineage>
        <taxon>Eukaryota</taxon>
        <taxon>Viridiplantae</taxon>
        <taxon>Streptophyta</taxon>
        <taxon>Embryophyta</taxon>
        <taxon>Tracheophyta</taxon>
        <taxon>Spermatophyta</taxon>
        <taxon>Magnoliopsida</taxon>
        <taxon>eudicotyledons</taxon>
        <taxon>Gunneridae</taxon>
        <taxon>Pentapetalae</taxon>
        <taxon>rosids</taxon>
        <taxon>malvids</taxon>
        <taxon>Sapindales</taxon>
        <taxon>Sapindaceae</taxon>
        <taxon>Hippocastanoideae</taxon>
        <taxon>Acereae</taxon>
        <taxon>Acer</taxon>
    </lineage>
</organism>
<evidence type="ECO:0000313" key="7">
    <source>
        <dbReference type="Proteomes" id="UP001168877"/>
    </source>
</evidence>
<dbReference type="GO" id="GO:0006508">
    <property type="term" value="P:proteolysis"/>
    <property type="evidence" value="ECO:0007669"/>
    <property type="project" value="UniProtKB-KW"/>
</dbReference>
<dbReference type="GO" id="GO:0008234">
    <property type="term" value="F:cysteine-type peptidase activity"/>
    <property type="evidence" value="ECO:0007669"/>
    <property type="project" value="InterPro"/>
</dbReference>